<evidence type="ECO:0000313" key="3">
    <source>
        <dbReference type="Proteomes" id="UP000448292"/>
    </source>
</evidence>
<dbReference type="EMBL" id="QMIE01000014">
    <property type="protein sequence ID" value="TVM15878.1"/>
    <property type="molecule type" value="Genomic_DNA"/>
</dbReference>
<keyword evidence="3" id="KW-1185">Reference proteome</keyword>
<dbReference type="AlphaFoldDB" id="A0A7M3MC42"/>
<evidence type="ECO:0000256" key="1">
    <source>
        <dbReference type="SAM" id="MobiDB-lite"/>
    </source>
</evidence>
<gene>
    <name evidence="2" type="ORF">DPQ33_14330</name>
</gene>
<protein>
    <submittedName>
        <fullName evidence="2">Uncharacterized protein</fullName>
    </submittedName>
</protein>
<evidence type="ECO:0000313" key="2">
    <source>
        <dbReference type="EMBL" id="TVM15878.1"/>
    </source>
</evidence>
<organism evidence="2 3">
    <name type="scientific">Oceanidesulfovibrio indonesiensis</name>
    <dbReference type="NCBI Taxonomy" id="54767"/>
    <lineage>
        <taxon>Bacteria</taxon>
        <taxon>Pseudomonadati</taxon>
        <taxon>Thermodesulfobacteriota</taxon>
        <taxon>Desulfovibrionia</taxon>
        <taxon>Desulfovibrionales</taxon>
        <taxon>Desulfovibrionaceae</taxon>
        <taxon>Oceanidesulfovibrio</taxon>
    </lineage>
</organism>
<accession>A0A7M3MC42</accession>
<feature type="compositionally biased region" description="Gly residues" evidence="1">
    <location>
        <begin position="98"/>
        <end position="109"/>
    </location>
</feature>
<comment type="caution">
    <text evidence="2">The sequence shown here is derived from an EMBL/GenBank/DDBJ whole genome shotgun (WGS) entry which is preliminary data.</text>
</comment>
<feature type="compositionally biased region" description="Basic and acidic residues" evidence="1">
    <location>
        <begin position="78"/>
        <end position="97"/>
    </location>
</feature>
<sequence>MEYRDSWCRSHPVECLKSDISGLKEALSENERKAGEWEELARIAAAPDCDLGDCAEAYARRSERAESYREVVAQQKKQLREMERKLEQMQRSSDGHDGGGGSSGGGSSH</sequence>
<feature type="region of interest" description="Disordered" evidence="1">
    <location>
        <begin position="65"/>
        <end position="109"/>
    </location>
</feature>
<name>A0A7M3MC42_9BACT</name>
<dbReference type="Proteomes" id="UP000448292">
    <property type="component" value="Unassembled WGS sequence"/>
</dbReference>
<reference evidence="2 3" key="1">
    <citation type="submission" date="2018-06" db="EMBL/GenBank/DDBJ databases">
        <title>Complete genome of Desulfovibrio indonesiensis P37SLT.</title>
        <authorList>
            <person name="Crispim J.S."/>
            <person name="Vidigal P.M.P."/>
            <person name="Silva L.C.F."/>
            <person name="Laguardia C.N."/>
            <person name="Araujo L.C."/>
            <person name="Dias R.S."/>
            <person name="Sousa M.P."/>
            <person name="Paula S.O."/>
            <person name="Silva C."/>
        </authorList>
    </citation>
    <scope>NUCLEOTIDE SEQUENCE [LARGE SCALE GENOMIC DNA]</scope>
    <source>
        <strain evidence="2 3">P37SLT</strain>
    </source>
</reference>
<proteinExistence type="predicted"/>